<name>A0A9N7TJN8_PLEPL</name>
<dbReference type="Proteomes" id="UP001153269">
    <property type="component" value="Unassembled WGS sequence"/>
</dbReference>
<sequence length="172" mass="19603">MAASRTEEASMMNGVPYGAWQYTVQEWRTSLRTEQHNSLGNEPKVRCFPSTSLSLTRVIKWSLVKLLQPFILRLSQCQSTDTLYGLSRDWRSQRSNHDLPVNGRPSPPPEPQQPFLMYNNPSSQRTPGLSGGSREASDTPTSRDMVTAEKRRKILIRQELQCTDSRPIRLQA</sequence>
<comment type="caution">
    <text evidence="2">The sequence shown here is derived from an EMBL/GenBank/DDBJ whole genome shotgun (WGS) entry which is preliminary data.</text>
</comment>
<feature type="region of interest" description="Disordered" evidence="1">
    <location>
        <begin position="94"/>
        <end position="150"/>
    </location>
</feature>
<evidence type="ECO:0000256" key="1">
    <source>
        <dbReference type="SAM" id="MobiDB-lite"/>
    </source>
</evidence>
<proteinExistence type="predicted"/>
<evidence type="ECO:0000313" key="3">
    <source>
        <dbReference type="Proteomes" id="UP001153269"/>
    </source>
</evidence>
<protein>
    <submittedName>
        <fullName evidence="2">Uncharacterized protein</fullName>
    </submittedName>
</protein>
<gene>
    <name evidence="2" type="ORF">PLEPLA_LOCUS2016</name>
</gene>
<dbReference type="AlphaFoldDB" id="A0A9N7TJN8"/>
<reference evidence="2" key="1">
    <citation type="submission" date="2020-03" db="EMBL/GenBank/DDBJ databases">
        <authorList>
            <person name="Weist P."/>
        </authorList>
    </citation>
    <scope>NUCLEOTIDE SEQUENCE</scope>
</reference>
<evidence type="ECO:0000313" key="2">
    <source>
        <dbReference type="EMBL" id="CAB1414307.1"/>
    </source>
</evidence>
<dbReference type="EMBL" id="CADEAL010000097">
    <property type="protein sequence ID" value="CAB1414307.1"/>
    <property type="molecule type" value="Genomic_DNA"/>
</dbReference>
<organism evidence="2 3">
    <name type="scientific">Pleuronectes platessa</name>
    <name type="common">European plaice</name>
    <dbReference type="NCBI Taxonomy" id="8262"/>
    <lineage>
        <taxon>Eukaryota</taxon>
        <taxon>Metazoa</taxon>
        <taxon>Chordata</taxon>
        <taxon>Craniata</taxon>
        <taxon>Vertebrata</taxon>
        <taxon>Euteleostomi</taxon>
        <taxon>Actinopterygii</taxon>
        <taxon>Neopterygii</taxon>
        <taxon>Teleostei</taxon>
        <taxon>Neoteleostei</taxon>
        <taxon>Acanthomorphata</taxon>
        <taxon>Carangaria</taxon>
        <taxon>Pleuronectiformes</taxon>
        <taxon>Pleuronectoidei</taxon>
        <taxon>Pleuronectidae</taxon>
        <taxon>Pleuronectes</taxon>
    </lineage>
</organism>
<keyword evidence="3" id="KW-1185">Reference proteome</keyword>
<accession>A0A9N7TJN8</accession>